<evidence type="ECO:0000256" key="4">
    <source>
        <dbReference type="ARBA" id="ARBA00022827"/>
    </source>
</evidence>
<feature type="transmembrane region" description="Helical" evidence="11">
    <location>
        <begin position="200"/>
        <end position="220"/>
    </location>
</feature>
<evidence type="ECO:0000256" key="3">
    <source>
        <dbReference type="ARBA" id="ARBA00022630"/>
    </source>
</evidence>
<keyword evidence="4 9" id="KW-0274">FAD</keyword>
<feature type="domain" description="Pyridine nucleotide-disulphide oxidoreductase dimerisation" evidence="12">
    <location>
        <begin position="588"/>
        <end position="694"/>
    </location>
</feature>
<evidence type="ECO:0000259" key="12">
    <source>
        <dbReference type="Pfam" id="PF02852"/>
    </source>
</evidence>
<dbReference type="SUPFAM" id="SSF55424">
    <property type="entry name" value="FAD/NAD-linked reductases, dimerisation (C-terminal) domain"/>
    <property type="match status" value="1"/>
</dbReference>
<dbReference type="InterPro" id="IPR023753">
    <property type="entry name" value="FAD/NAD-binding_dom"/>
</dbReference>
<dbReference type="Gene3D" id="3.50.50.60">
    <property type="entry name" value="FAD/NAD(P)-binding domain"/>
    <property type="match status" value="2"/>
</dbReference>
<dbReference type="Gene3D" id="3.30.390.30">
    <property type="match status" value="1"/>
</dbReference>
<feature type="domain" description="FAD/NAD(P)-binding" evidence="13">
    <location>
        <begin position="239"/>
        <end position="565"/>
    </location>
</feature>
<dbReference type="InterPro" id="IPR004099">
    <property type="entry name" value="Pyr_nucl-diS_OxRdtase_dimer"/>
</dbReference>
<feature type="transmembrane region" description="Helical" evidence="11">
    <location>
        <begin position="53"/>
        <end position="76"/>
    </location>
</feature>
<evidence type="ECO:0000313" key="15">
    <source>
        <dbReference type="EMBL" id="MEQ6887863.1"/>
    </source>
</evidence>
<dbReference type="PROSITE" id="PS00076">
    <property type="entry name" value="PYRIDINE_REDOX_1"/>
    <property type="match status" value="1"/>
</dbReference>
<reference evidence="15 16" key="1">
    <citation type="submission" date="2024-05" db="EMBL/GenBank/DDBJ databases">
        <title>Halomonas sp. CS7 16S ribosomal RNA gene Genome sequencing and assembly.</title>
        <authorList>
            <person name="Yook S."/>
        </authorList>
    </citation>
    <scope>NUCLEOTIDE SEQUENCE [LARGE SCALE GENOMIC DNA]</scope>
    <source>
        <strain evidence="15 16">CS7</strain>
    </source>
</reference>
<dbReference type="Pfam" id="PF09335">
    <property type="entry name" value="VTT_dom"/>
    <property type="match status" value="1"/>
</dbReference>
<evidence type="ECO:0000259" key="13">
    <source>
        <dbReference type="Pfam" id="PF07992"/>
    </source>
</evidence>
<dbReference type="InterPro" id="IPR012999">
    <property type="entry name" value="Pyr_OxRdtase_I_AS"/>
</dbReference>
<keyword evidence="8 9" id="KW-0676">Redox-active center</keyword>
<accession>A0ABV1N2B8</accession>
<dbReference type="InterPro" id="IPR016156">
    <property type="entry name" value="FAD/NAD-linked_Rdtase_dimer_sf"/>
</dbReference>
<dbReference type="SUPFAM" id="SSF51905">
    <property type="entry name" value="FAD/NAD(P)-binding domain"/>
    <property type="match status" value="1"/>
</dbReference>
<dbReference type="PANTHER" id="PTHR43014">
    <property type="entry name" value="MERCURIC REDUCTASE"/>
    <property type="match status" value="1"/>
</dbReference>
<dbReference type="RefSeq" id="WP_349757416.1">
    <property type="nucleotide sequence ID" value="NZ_JBEGCI010000003.1"/>
</dbReference>
<protein>
    <submittedName>
        <fullName evidence="15">FAD-dependent oxidoreductase</fullName>
    </submittedName>
</protein>
<evidence type="ECO:0000256" key="9">
    <source>
        <dbReference type="RuleBase" id="RU003691"/>
    </source>
</evidence>
<evidence type="ECO:0000256" key="2">
    <source>
        <dbReference type="ARBA" id="ARBA00007532"/>
    </source>
</evidence>
<dbReference type="PANTHER" id="PTHR43014:SF2">
    <property type="entry name" value="MERCURIC REDUCTASE"/>
    <property type="match status" value="1"/>
</dbReference>
<keyword evidence="11" id="KW-1133">Transmembrane helix</keyword>
<dbReference type="Pfam" id="PF02852">
    <property type="entry name" value="Pyr_redox_dim"/>
    <property type="match status" value="1"/>
</dbReference>
<name>A0ABV1N2B8_9GAMM</name>
<keyword evidence="6 9" id="KW-0560">Oxidoreductase</keyword>
<feature type="transmembrane region" description="Helical" evidence="11">
    <location>
        <begin position="240"/>
        <end position="259"/>
    </location>
</feature>
<evidence type="ECO:0000256" key="5">
    <source>
        <dbReference type="ARBA" id="ARBA00022857"/>
    </source>
</evidence>
<keyword evidence="16" id="KW-1185">Reference proteome</keyword>
<organism evidence="15 16">
    <name type="scientific">Halomonas pelophila</name>
    <dbReference type="NCBI Taxonomy" id="3151122"/>
    <lineage>
        <taxon>Bacteria</taxon>
        <taxon>Pseudomonadati</taxon>
        <taxon>Pseudomonadota</taxon>
        <taxon>Gammaproteobacteria</taxon>
        <taxon>Oceanospirillales</taxon>
        <taxon>Halomonadaceae</taxon>
        <taxon>Halomonas</taxon>
    </lineage>
</organism>
<dbReference type="PRINTS" id="PR00411">
    <property type="entry name" value="PNDRDTASEI"/>
</dbReference>
<comment type="similarity">
    <text evidence="2 9">Belongs to the class-I pyridine nucleotide-disulfide oxidoreductase family.</text>
</comment>
<gene>
    <name evidence="15" type="ORF">ABE957_04110</name>
</gene>
<feature type="domain" description="VTT" evidence="14">
    <location>
        <begin position="68"/>
        <end position="184"/>
    </location>
</feature>
<sequence>MTRRRLILAALIALLVAAYFLTGAHEVLTLENLQTEQDRFQAWLAADPLTVAGGFFLIYVVITAVSLPGATLLTLLGGALFGLGWGLLLISFASSLGATLAALIARTLAREPLERRFDTQLERINAGIEREGAFYLFTLRLIPLFPFFVINLVMGLTRMRLTTFYWVSQLGMLPGTAVYVNAGRELGNLESLAGILSPGLIGSFVLIGLFPWLARGLVAIGKRRQLARRFARPARFDQDIVVIGGGSAGLVASYIASAVKARVALVERDRLGGDCLNTGCVPSKALIRAARLTREIREAPRFGVTAGEPEVDFTAVMGHVHRAIREVEPHDSRERYEGLGVEVIEGDAVLEDPWRVRIREGDAERVITTRHVIIASGARPRVPPLPGLEAIEVLTSDNLWQLETLPERLVVLGAGPIGCELGQSFARLGSRVSLVEMGEQLLPREDRDVAGEVEARLDEEGVSVRLATRARRVLPDDHGGHVLEVEHSDEHGEAHLERLPFSHLLVAVGRQANVEGLGLEALGVETRGDGTLAVDDTLQSVLPNVWACGDVAGPYQLTHASAHQAWHATVNALFGELKRFRVSYRALPAVTFTDPEVARVGLNEREAQKQGVAVEVTRYALSELDRAIAEGNTRGFVKVLTVPGRDRLLGATIVGPGAGEMLAEFTLAMTHGIGLNKLLGTIHPYPTHSEAVKATAGVWKNAHKPERVLGWLSRYFAWRRGRGDETAGEAAAEAAVEPSAGQAAGQEADRATGKGGQ</sequence>
<dbReference type="InterPro" id="IPR036188">
    <property type="entry name" value="FAD/NAD-bd_sf"/>
</dbReference>
<dbReference type="Proteomes" id="UP001472978">
    <property type="component" value="Unassembled WGS sequence"/>
</dbReference>
<evidence type="ECO:0000256" key="1">
    <source>
        <dbReference type="ARBA" id="ARBA00001974"/>
    </source>
</evidence>
<feature type="compositionally biased region" description="Basic and acidic residues" evidence="10">
    <location>
        <begin position="747"/>
        <end position="757"/>
    </location>
</feature>
<keyword evidence="5" id="KW-0521">NADP</keyword>
<dbReference type="InterPro" id="IPR032816">
    <property type="entry name" value="VTT_dom"/>
</dbReference>
<evidence type="ECO:0000256" key="10">
    <source>
        <dbReference type="SAM" id="MobiDB-lite"/>
    </source>
</evidence>
<comment type="caution">
    <text evidence="15">The sequence shown here is derived from an EMBL/GenBank/DDBJ whole genome shotgun (WGS) entry which is preliminary data.</text>
</comment>
<dbReference type="Pfam" id="PF07992">
    <property type="entry name" value="Pyr_redox_2"/>
    <property type="match status" value="1"/>
</dbReference>
<feature type="transmembrane region" description="Helical" evidence="11">
    <location>
        <begin position="133"/>
        <end position="156"/>
    </location>
</feature>
<keyword evidence="3 9" id="KW-0285">Flavoprotein</keyword>
<dbReference type="PRINTS" id="PR00368">
    <property type="entry name" value="FADPNR"/>
</dbReference>
<evidence type="ECO:0000259" key="14">
    <source>
        <dbReference type="Pfam" id="PF09335"/>
    </source>
</evidence>
<keyword evidence="11" id="KW-0812">Transmembrane</keyword>
<evidence type="ECO:0000256" key="11">
    <source>
        <dbReference type="SAM" id="Phobius"/>
    </source>
</evidence>
<evidence type="ECO:0000256" key="6">
    <source>
        <dbReference type="ARBA" id="ARBA00023002"/>
    </source>
</evidence>
<feature type="compositionally biased region" description="Low complexity" evidence="10">
    <location>
        <begin position="728"/>
        <end position="745"/>
    </location>
</feature>
<evidence type="ECO:0000256" key="8">
    <source>
        <dbReference type="ARBA" id="ARBA00023284"/>
    </source>
</evidence>
<evidence type="ECO:0000313" key="16">
    <source>
        <dbReference type="Proteomes" id="UP001472978"/>
    </source>
</evidence>
<feature type="region of interest" description="Disordered" evidence="10">
    <location>
        <begin position="728"/>
        <end position="757"/>
    </location>
</feature>
<feature type="transmembrane region" description="Helical" evidence="11">
    <location>
        <begin position="83"/>
        <end position="105"/>
    </location>
</feature>
<evidence type="ECO:0000256" key="7">
    <source>
        <dbReference type="ARBA" id="ARBA00023157"/>
    </source>
</evidence>
<feature type="transmembrane region" description="Helical" evidence="11">
    <location>
        <begin position="163"/>
        <end position="180"/>
    </location>
</feature>
<proteinExistence type="inferred from homology"/>
<comment type="cofactor">
    <cofactor evidence="1">
        <name>FAD</name>
        <dbReference type="ChEBI" id="CHEBI:57692"/>
    </cofactor>
</comment>
<dbReference type="EMBL" id="JBEGCI010000003">
    <property type="protein sequence ID" value="MEQ6887863.1"/>
    <property type="molecule type" value="Genomic_DNA"/>
</dbReference>
<keyword evidence="11" id="KW-0472">Membrane</keyword>
<keyword evidence="7" id="KW-1015">Disulfide bond</keyword>